<comment type="subcellular location">
    <subcellularLocation>
        <location evidence="1">Endomembrane system</location>
    </subcellularLocation>
</comment>
<dbReference type="CDD" id="cd06602">
    <property type="entry name" value="GH31_MGAM_SI_GAA"/>
    <property type="match status" value="1"/>
</dbReference>
<evidence type="ECO:0000256" key="2">
    <source>
        <dbReference type="ARBA" id="ARBA00007806"/>
    </source>
</evidence>
<evidence type="ECO:0000256" key="3">
    <source>
        <dbReference type="ARBA" id="ARBA00022801"/>
    </source>
</evidence>
<dbReference type="PROSITE" id="PS00025">
    <property type="entry name" value="P_TREFOIL_1"/>
    <property type="match status" value="1"/>
</dbReference>
<proteinExistence type="inferred from homology"/>
<evidence type="ECO:0000256" key="8">
    <source>
        <dbReference type="PROSITE-ProRule" id="PRU00779"/>
    </source>
</evidence>
<comment type="caution">
    <text evidence="8">Lacks conserved residue(s) required for the propagation of feature annotation.</text>
</comment>
<dbReference type="Pfam" id="PF21365">
    <property type="entry name" value="Glyco_hydro_31_3rd"/>
    <property type="match status" value="1"/>
</dbReference>
<evidence type="ECO:0000256" key="9">
    <source>
        <dbReference type="RuleBase" id="RU361185"/>
    </source>
</evidence>
<gene>
    <name evidence="11" type="ORF">ZHD862_LOCUS29499</name>
</gene>
<evidence type="ECO:0000256" key="1">
    <source>
        <dbReference type="ARBA" id="ARBA00004308"/>
    </source>
</evidence>
<dbReference type="InterPro" id="IPR048395">
    <property type="entry name" value="Glyco_hydro_31_C"/>
</dbReference>
<dbReference type="PANTHER" id="PTHR22762:SF131">
    <property type="entry name" value="GLYCOSIDE HYDROLASE FAMILY 31 N-TERMINAL DOMAIN-CONTAINING PROTEIN"/>
    <property type="match status" value="1"/>
</dbReference>
<evidence type="ECO:0000256" key="4">
    <source>
        <dbReference type="ARBA" id="ARBA00023136"/>
    </source>
</evidence>
<dbReference type="InterPro" id="IPR044913">
    <property type="entry name" value="P_trefoil_dom_sf"/>
</dbReference>
<comment type="caution">
    <text evidence="11">The sequence shown here is derived from an EMBL/GenBank/DDBJ whole genome shotgun (WGS) entry which is preliminary data.</text>
</comment>
<dbReference type="InterPro" id="IPR000322">
    <property type="entry name" value="Glyco_hydro_31_TIM"/>
</dbReference>
<dbReference type="InterPro" id="IPR017957">
    <property type="entry name" value="P_trefoil_CS"/>
</dbReference>
<evidence type="ECO:0000259" key="10">
    <source>
        <dbReference type="PROSITE" id="PS51448"/>
    </source>
</evidence>
<dbReference type="SMART" id="SM00018">
    <property type="entry name" value="PD"/>
    <property type="match status" value="1"/>
</dbReference>
<dbReference type="GO" id="GO:0005975">
    <property type="term" value="P:carbohydrate metabolic process"/>
    <property type="evidence" value="ECO:0007669"/>
    <property type="project" value="InterPro"/>
</dbReference>
<keyword evidence="4" id="KW-0472">Membrane</keyword>
<dbReference type="PROSITE" id="PS00129">
    <property type="entry name" value="GLYCOSYL_HYDROL_F31_1"/>
    <property type="match status" value="1"/>
</dbReference>
<dbReference type="GO" id="GO:0012505">
    <property type="term" value="C:endomembrane system"/>
    <property type="evidence" value="ECO:0007669"/>
    <property type="project" value="UniProtKB-SubCell"/>
</dbReference>
<dbReference type="AlphaFoldDB" id="A0A815FV27"/>
<evidence type="ECO:0000256" key="6">
    <source>
        <dbReference type="ARBA" id="ARBA00023180"/>
    </source>
</evidence>
<feature type="domain" description="P-type" evidence="10">
    <location>
        <begin position="1"/>
        <end position="55"/>
    </location>
</feature>
<dbReference type="Gene3D" id="3.20.20.80">
    <property type="entry name" value="Glycosidases"/>
    <property type="match status" value="1"/>
</dbReference>
<dbReference type="Pfam" id="PF01055">
    <property type="entry name" value="Glyco_hydro_31_2nd"/>
    <property type="match status" value="1"/>
</dbReference>
<dbReference type="Proteomes" id="UP000663864">
    <property type="component" value="Unassembled WGS sequence"/>
</dbReference>
<dbReference type="CDD" id="cd00111">
    <property type="entry name" value="Trefoil"/>
    <property type="match status" value="1"/>
</dbReference>
<dbReference type="InterPro" id="IPR013780">
    <property type="entry name" value="Glyco_hydro_b"/>
</dbReference>
<keyword evidence="3 9" id="KW-0378">Hydrolase</keyword>
<dbReference type="InterPro" id="IPR011013">
    <property type="entry name" value="Gal_mutarotase_sf_dom"/>
</dbReference>
<reference evidence="11" key="1">
    <citation type="submission" date="2021-02" db="EMBL/GenBank/DDBJ databases">
        <authorList>
            <person name="Nowell W R."/>
        </authorList>
    </citation>
    <scope>NUCLEOTIDE SEQUENCE</scope>
</reference>
<dbReference type="SUPFAM" id="SSF74650">
    <property type="entry name" value="Galactose mutarotase-like"/>
    <property type="match status" value="1"/>
</dbReference>
<dbReference type="EMBL" id="CAJNOT010002613">
    <property type="protein sequence ID" value="CAF1330577.1"/>
    <property type="molecule type" value="Genomic_DNA"/>
</dbReference>
<dbReference type="PROSITE" id="PS51448">
    <property type="entry name" value="P_TREFOIL_2"/>
    <property type="match status" value="1"/>
</dbReference>
<dbReference type="FunFam" id="2.60.40.1180:FF:000001">
    <property type="entry name" value="Maltase-glucoamylase, intestinal"/>
    <property type="match status" value="1"/>
</dbReference>
<dbReference type="GO" id="GO:0004558">
    <property type="term" value="F:alpha-1,4-glucosidase activity"/>
    <property type="evidence" value="ECO:0007669"/>
    <property type="project" value="TreeGrafter"/>
</dbReference>
<keyword evidence="7 9" id="KW-0326">Glycosidase</keyword>
<evidence type="ECO:0000256" key="7">
    <source>
        <dbReference type="ARBA" id="ARBA00023295"/>
    </source>
</evidence>
<dbReference type="InterPro" id="IPR030458">
    <property type="entry name" value="Glyco_hydro_31_AS"/>
</dbReference>
<name>A0A815FV27_9BILA</name>
<keyword evidence="5" id="KW-1015">Disulfide bond</keyword>
<evidence type="ECO:0000313" key="11">
    <source>
        <dbReference type="EMBL" id="CAF1330577.1"/>
    </source>
</evidence>
<dbReference type="InterPro" id="IPR000519">
    <property type="entry name" value="P_trefoil_dom"/>
</dbReference>
<dbReference type="Gene3D" id="2.60.40.1180">
    <property type="entry name" value="Golgi alpha-mannosidase II"/>
    <property type="match status" value="2"/>
</dbReference>
<dbReference type="Pfam" id="PF00088">
    <property type="entry name" value="Trefoil"/>
    <property type="match status" value="1"/>
</dbReference>
<dbReference type="PANTHER" id="PTHR22762">
    <property type="entry name" value="ALPHA-GLUCOSIDASE"/>
    <property type="match status" value="1"/>
</dbReference>
<dbReference type="Gene3D" id="2.60.40.1760">
    <property type="entry name" value="glycosyl hydrolase (family 31)"/>
    <property type="match status" value="1"/>
</dbReference>
<organism evidence="11 12">
    <name type="scientific">Rotaria sordida</name>
    <dbReference type="NCBI Taxonomy" id="392033"/>
    <lineage>
        <taxon>Eukaryota</taxon>
        <taxon>Metazoa</taxon>
        <taxon>Spiralia</taxon>
        <taxon>Gnathifera</taxon>
        <taxon>Rotifera</taxon>
        <taxon>Eurotatoria</taxon>
        <taxon>Bdelloidea</taxon>
        <taxon>Philodinida</taxon>
        <taxon>Philodinidae</taxon>
        <taxon>Rotaria</taxon>
    </lineage>
</organism>
<sequence>MDLARFDCHPDDGASQERCEARKCCWRLPMQQGNLTEKHRTNFQDISVPWCYYPSDFPTYSIVSNETTDFGQRIRIVKSQTTFMPNDILDLTVDLIYETQQRFRIRIYDSVNKRFEVPLNVPVVEKKADMTDYEVKIAQKPFAILVTRKSTGVTLFDSSLSPLIFADQFIQISTRLSSPLLYGFGEHTQPLLINITNEWKRLTFWTRDIGVRLDTNLYGVHPFHINLELNKTGQTNVHGQFILNANAMDVNLQPLPALTYITIGGIIDLYVFTGPTVQNVIQQYWDVIGKPLMPPYWTLGFHLCRWGYGTIENLTEVMQRMHDADFPVDIQWTDIDTMDSHLDFTYDNKTFHGLPELVRTMKAEGKHYVNIIDPGISSTQPPGTYPPYDEGLKQGIFITKYNSTEPIVGEVWPGPTVFPDFTNPKTVEWWTKLLGAYHEIIPVDGMWIDMNEPSNFVDGSHEGCTTNSLDNPPFTPHVYGGNITAKTLCTSAQQYLSSHYNLHSMYGYFEAKATNAALRTILKKRPFVLSRSTFAGSGHYTTHWSGDNAASFTDLYQSIPTILNYNIFGMTFSGAEICGFNGDTTEELCTKWMVLGAFYPFMRNHNAIGAKAQDPAVFSWEAQQIMKQALFMRYSLLPYWYTLFFKASTISTTVIEPLFFEYPNDENTYNIDRQFLVGPAILVSPNLVSNSSIVHAYVPQDVWYEFPSGIQITTVGQYVDFDTPIQKINVHIRGGFIIPMQIPGPNLVIGRGNPFVLLVALSQSGNASGSLFWDDGDSMDTIETETYNYFEFNVTTSNVLVINALVTNDKNSSMALGMVKVLGLHRSVTNVNVNGKAYSNFVYNIPDDILLIYGLDLNMLDETRQTIEWTTAN</sequence>
<dbReference type="SUPFAM" id="SSF51011">
    <property type="entry name" value="Glycosyl hydrolase domain"/>
    <property type="match status" value="1"/>
</dbReference>
<dbReference type="InterPro" id="IPR017853">
    <property type="entry name" value="GH"/>
</dbReference>
<accession>A0A815FV27</accession>
<dbReference type="CDD" id="cd14752">
    <property type="entry name" value="GH31_N"/>
    <property type="match status" value="1"/>
</dbReference>
<keyword evidence="6" id="KW-0325">Glycoprotein</keyword>
<dbReference type="Gene3D" id="4.10.110.10">
    <property type="entry name" value="Spasmolytic Protein, domain 1"/>
    <property type="match status" value="1"/>
</dbReference>
<evidence type="ECO:0000256" key="5">
    <source>
        <dbReference type="ARBA" id="ARBA00023157"/>
    </source>
</evidence>
<evidence type="ECO:0000313" key="12">
    <source>
        <dbReference type="Proteomes" id="UP000663864"/>
    </source>
</evidence>
<dbReference type="GO" id="GO:0030246">
    <property type="term" value="F:carbohydrate binding"/>
    <property type="evidence" value="ECO:0007669"/>
    <property type="project" value="InterPro"/>
</dbReference>
<protein>
    <recommendedName>
        <fullName evidence="10">P-type domain-containing protein</fullName>
    </recommendedName>
</protein>
<dbReference type="SUPFAM" id="SSF51445">
    <property type="entry name" value="(Trans)glycosidases"/>
    <property type="match status" value="1"/>
</dbReference>
<comment type="similarity">
    <text evidence="2 9">Belongs to the glycosyl hydrolase 31 family.</text>
</comment>